<dbReference type="NCBIfam" id="TIGR02217">
    <property type="entry name" value="chp_TIGR02217"/>
    <property type="match status" value="1"/>
</dbReference>
<accession>A0A8J3DRE0</accession>
<reference evidence="2" key="2">
    <citation type="submission" date="2020-09" db="EMBL/GenBank/DDBJ databases">
        <authorList>
            <person name="Sun Q."/>
            <person name="Kim S."/>
        </authorList>
    </citation>
    <scope>NUCLEOTIDE SEQUENCE</scope>
    <source>
        <strain evidence="2">KCTC 42097</strain>
    </source>
</reference>
<reference evidence="2" key="1">
    <citation type="journal article" date="2014" name="Int. J. Syst. Evol. Microbiol.">
        <title>Complete genome sequence of Corynebacterium casei LMG S-19264T (=DSM 44701T), isolated from a smear-ripened cheese.</title>
        <authorList>
            <consortium name="US DOE Joint Genome Institute (JGI-PGF)"/>
            <person name="Walter F."/>
            <person name="Albersmeier A."/>
            <person name="Kalinowski J."/>
            <person name="Ruckert C."/>
        </authorList>
    </citation>
    <scope>NUCLEOTIDE SEQUENCE</scope>
    <source>
        <strain evidence="2">KCTC 42097</strain>
    </source>
</reference>
<keyword evidence="2" id="KW-0378">Hydrolase</keyword>
<name>A0A8J3DRE0_9HYPH</name>
<evidence type="ECO:0000313" key="2">
    <source>
        <dbReference type="EMBL" id="GHC69296.1"/>
    </source>
</evidence>
<keyword evidence="3" id="KW-1185">Reference proteome</keyword>
<evidence type="ECO:0000259" key="1">
    <source>
        <dbReference type="Pfam" id="PF09343"/>
    </source>
</evidence>
<feature type="domain" description="DUF2460" evidence="1">
    <location>
        <begin position="6"/>
        <end position="203"/>
    </location>
</feature>
<dbReference type="Pfam" id="PF09343">
    <property type="entry name" value="DUF2460"/>
    <property type="match status" value="1"/>
</dbReference>
<dbReference type="AlphaFoldDB" id="A0A8J3DRE0"/>
<dbReference type="Proteomes" id="UP000641137">
    <property type="component" value="Unassembled WGS sequence"/>
</dbReference>
<dbReference type="RefSeq" id="WP_189489369.1">
    <property type="nucleotide sequence ID" value="NZ_BMZO01000004.1"/>
</dbReference>
<dbReference type="EMBL" id="BMZO01000004">
    <property type="protein sequence ID" value="GHC69296.1"/>
    <property type="molecule type" value="Genomic_DNA"/>
</dbReference>
<evidence type="ECO:0000313" key="3">
    <source>
        <dbReference type="Proteomes" id="UP000641137"/>
    </source>
</evidence>
<dbReference type="GO" id="GO:0016787">
    <property type="term" value="F:hydrolase activity"/>
    <property type="evidence" value="ECO:0007669"/>
    <property type="project" value="UniProtKB-KW"/>
</dbReference>
<proteinExistence type="predicted"/>
<comment type="caution">
    <text evidence="2">The sequence shown here is derived from an EMBL/GenBank/DDBJ whole genome shotgun (WGS) entry which is preliminary data.</text>
</comment>
<organism evidence="2 3">
    <name type="scientific">Limoniibacter endophyticus</name>
    <dbReference type="NCBI Taxonomy" id="1565040"/>
    <lineage>
        <taxon>Bacteria</taxon>
        <taxon>Pseudomonadati</taxon>
        <taxon>Pseudomonadota</taxon>
        <taxon>Alphaproteobacteria</taxon>
        <taxon>Hyphomicrobiales</taxon>
        <taxon>Bartonellaceae</taxon>
        <taxon>Limoniibacter</taxon>
    </lineage>
</organism>
<sequence length="204" mass="22261">MSNGFHEVDFPLSIAFNTTGGPERRNEIVALTSGHEKRNARFADSRRHFDAGSGMRAVEDLQTVAEFFEARHGSLYGFRFRDPFDHRSARQVTPLDQVLGVGDGETKHFALVKQYGVGADAYRRGIDKPVAGSVRAAVDGAETTDFTLKGGTVLFDVAPMAGQSVTAGFLFDVPVRFDMERLVLNLSSFRAGIAPSIPLIEVKP</sequence>
<gene>
    <name evidence="2" type="ORF">GCM10010136_14980</name>
</gene>
<dbReference type="InterPro" id="IPR011740">
    <property type="entry name" value="DUF2460"/>
</dbReference>
<protein>
    <submittedName>
        <fullName evidence="2">Glycoside hydrolase family 24</fullName>
    </submittedName>
</protein>